<feature type="transmembrane region" description="Helical" evidence="1">
    <location>
        <begin position="50"/>
        <end position="68"/>
    </location>
</feature>
<name>A0A2H9U8S8_9GAMM</name>
<gene>
    <name evidence="2" type="ORF">CUC53_02420</name>
</gene>
<keyword evidence="1" id="KW-0472">Membrane</keyword>
<comment type="caution">
    <text evidence="2">The sequence shown here is derived from an EMBL/GenBank/DDBJ whole genome shotgun (WGS) entry which is preliminary data.</text>
</comment>
<dbReference type="EMBL" id="PGGC01000015">
    <property type="protein sequence ID" value="PJG60379.1"/>
    <property type="molecule type" value="Genomic_DNA"/>
</dbReference>
<feature type="transmembrane region" description="Helical" evidence="1">
    <location>
        <begin position="21"/>
        <end position="44"/>
    </location>
</feature>
<dbReference type="OrthoDB" id="5600178at2"/>
<reference evidence="2 3" key="1">
    <citation type="submission" date="2017-11" db="EMBL/GenBank/DDBJ databases">
        <title>Draft genome sequence of environmental isolate Aeromonas cavernicola sp. nov. MDC 2508.</title>
        <authorList>
            <person name="Colston S.M."/>
            <person name="Navarro A."/>
            <person name="Martinez-Murcia A.J."/>
            <person name="Graf J."/>
        </authorList>
    </citation>
    <scope>NUCLEOTIDE SEQUENCE [LARGE SCALE GENOMIC DNA]</scope>
    <source>
        <strain evidence="2 3">MDC 2508</strain>
    </source>
</reference>
<keyword evidence="1" id="KW-0812">Transmembrane</keyword>
<proteinExistence type="predicted"/>
<sequence length="180" mass="20484">MQITTLLTTPRVRLLMPPARLYRTTIALLWLVSWGVVLSGLWYGREAMGLLHWVGVLFGGVVGIMVSLPRSWQPWRLAEIGWDHEHIYLLNGHKGLAFALPRTQLIVLELVRRVGHDGQWLDFSLDLQLSESALAEVVQLLDLKQEAVHQVGPSIYRFGFKRAWHSRQTLASELSDLQSV</sequence>
<evidence type="ECO:0000313" key="2">
    <source>
        <dbReference type="EMBL" id="PJG60379.1"/>
    </source>
</evidence>
<dbReference type="RefSeq" id="WP_100292691.1">
    <property type="nucleotide sequence ID" value="NZ_PGGC01000015.1"/>
</dbReference>
<dbReference type="Proteomes" id="UP000235861">
    <property type="component" value="Unassembled WGS sequence"/>
</dbReference>
<accession>A0A2H9U8S8</accession>
<organism evidence="2 3">
    <name type="scientific">Aeromonas cavernicola</name>
    <dbReference type="NCBI Taxonomy" id="1006623"/>
    <lineage>
        <taxon>Bacteria</taxon>
        <taxon>Pseudomonadati</taxon>
        <taxon>Pseudomonadota</taxon>
        <taxon>Gammaproteobacteria</taxon>
        <taxon>Aeromonadales</taxon>
        <taxon>Aeromonadaceae</taxon>
        <taxon>Aeromonas</taxon>
    </lineage>
</organism>
<evidence type="ECO:0000256" key="1">
    <source>
        <dbReference type="SAM" id="Phobius"/>
    </source>
</evidence>
<keyword evidence="3" id="KW-1185">Reference proteome</keyword>
<dbReference type="AlphaFoldDB" id="A0A2H9U8S8"/>
<protein>
    <submittedName>
        <fullName evidence="2">Uncharacterized protein</fullName>
    </submittedName>
</protein>
<evidence type="ECO:0000313" key="3">
    <source>
        <dbReference type="Proteomes" id="UP000235861"/>
    </source>
</evidence>
<keyword evidence="1" id="KW-1133">Transmembrane helix</keyword>